<feature type="domain" description="Glucose-methanol-choline oxidoreductase N-terminal" evidence="4">
    <location>
        <begin position="288"/>
        <end position="302"/>
    </location>
</feature>
<dbReference type="PROSITE" id="PS00624">
    <property type="entry name" value="GMC_OXRED_2"/>
    <property type="match status" value="1"/>
</dbReference>
<evidence type="ECO:0000256" key="1">
    <source>
        <dbReference type="ARBA" id="ARBA00010790"/>
    </source>
</evidence>
<evidence type="ECO:0000259" key="4">
    <source>
        <dbReference type="PROSITE" id="PS00624"/>
    </source>
</evidence>
<accession>A0A8E2JMX0</accession>
<dbReference type="AlphaFoldDB" id="A0A8E2JMX0"/>
<dbReference type="SUPFAM" id="SSF51905">
    <property type="entry name" value="FAD/NAD(P)-binding domain"/>
    <property type="match status" value="1"/>
</dbReference>
<sequence length="619" mass="67595">MGSATLCSIAEFLQDSFDFTVVGGGTAGLVVAARLSEDPNVRVGVIEAGVSRLEDPNVQKLTGMSVMLNNPEYDWAYRSVPQEGNKCRVHHIPRGKMLGGSSGINFMAYGRPSIEDIDDWATALGNKGWSWSELAPYYRKSEKLEFEERNIKNRDPNICPLLQEYHGTEGAIHTSLAPWQASVESSLLPCFDETSKISRPVEPWSGKHLGFYRSLFTVDRTSRPSRSYAANGYLAPIMGRPNLKILTKAVASKVLLDEEKACAKGVEFYCEEAFHRVFSKREVILCGGSIESPKLLELSGIGDPNVLNAAGVSCLVPLAEVGSNLQEKPVSAVVYELASGGTSVDSLFQDTALFQEHQKLYMEKHDGALAGAISLMGFIPYCSQVSVEELDETISKILSPGSEDPIQNSPYQKKQRQRIIAHLLNPQSADIQCVGIPTNFAIDSAYSNCSKLSPGPPPGRNACYSIMFSSMYPVSRGNVHIQSSDPLEPPRIDLGFLSHPADIDIMAAGVAFADRVFKSGHMQDKVAGRVEPAPDVDLQNRCEARKYVQEKVLSYHHGLGSCAMGQVVDDRLRVLGVKRLRVVDASVLPAQLSHAIVATVYAVAEKAADIIKEDNALFW</sequence>
<feature type="domain" description="Glucose-methanol-choline oxidoreductase N-terminal" evidence="3">
    <location>
        <begin position="95"/>
        <end position="118"/>
    </location>
</feature>
<protein>
    <submittedName>
        <fullName evidence="5">GMC oxidoreductase</fullName>
    </submittedName>
</protein>
<dbReference type="Gene3D" id="3.30.560.10">
    <property type="entry name" value="Glucose Oxidase, domain 3"/>
    <property type="match status" value="1"/>
</dbReference>
<dbReference type="EMBL" id="KV750843">
    <property type="protein sequence ID" value="OCL02957.1"/>
    <property type="molecule type" value="Genomic_DNA"/>
</dbReference>
<dbReference type="SUPFAM" id="SSF54373">
    <property type="entry name" value="FAD-linked reductases, C-terminal domain"/>
    <property type="match status" value="1"/>
</dbReference>
<dbReference type="InterPro" id="IPR000172">
    <property type="entry name" value="GMC_OxRdtase_N"/>
</dbReference>
<evidence type="ECO:0000313" key="5">
    <source>
        <dbReference type="EMBL" id="OCL02957.1"/>
    </source>
</evidence>
<gene>
    <name evidence="5" type="ORF">AOQ84DRAFT_420953</name>
</gene>
<dbReference type="PROSITE" id="PS00623">
    <property type="entry name" value="GMC_OXRED_1"/>
    <property type="match status" value="1"/>
</dbReference>
<evidence type="ECO:0000259" key="3">
    <source>
        <dbReference type="PROSITE" id="PS00623"/>
    </source>
</evidence>
<evidence type="ECO:0000256" key="2">
    <source>
        <dbReference type="RuleBase" id="RU003968"/>
    </source>
</evidence>
<keyword evidence="2" id="KW-0274">FAD</keyword>
<dbReference type="Gene3D" id="3.50.50.60">
    <property type="entry name" value="FAD/NAD(P)-binding domain"/>
    <property type="match status" value="1"/>
</dbReference>
<dbReference type="InterPro" id="IPR012132">
    <property type="entry name" value="GMC_OxRdtase"/>
</dbReference>
<dbReference type="PANTHER" id="PTHR11552:SF210">
    <property type="entry name" value="GLUCOSE-METHANOL-CHOLINE OXIDOREDUCTASE N-TERMINAL DOMAIN-CONTAINING PROTEIN-RELATED"/>
    <property type="match status" value="1"/>
</dbReference>
<dbReference type="Pfam" id="PF00732">
    <property type="entry name" value="GMC_oxred_N"/>
    <property type="match status" value="1"/>
</dbReference>
<dbReference type="GO" id="GO:0050660">
    <property type="term" value="F:flavin adenine dinucleotide binding"/>
    <property type="evidence" value="ECO:0007669"/>
    <property type="project" value="InterPro"/>
</dbReference>
<keyword evidence="2" id="KW-0285">Flavoprotein</keyword>
<dbReference type="PIRSF" id="PIRSF000137">
    <property type="entry name" value="Alcohol_oxidase"/>
    <property type="match status" value="1"/>
</dbReference>
<comment type="similarity">
    <text evidence="1 2">Belongs to the GMC oxidoreductase family.</text>
</comment>
<dbReference type="InterPro" id="IPR007867">
    <property type="entry name" value="GMC_OxRtase_C"/>
</dbReference>
<reference evidence="5 6" key="1">
    <citation type="journal article" date="2016" name="Nat. Commun.">
        <title>Ectomycorrhizal ecology is imprinted in the genome of the dominant symbiotic fungus Cenococcum geophilum.</title>
        <authorList>
            <consortium name="DOE Joint Genome Institute"/>
            <person name="Peter M."/>
            <person name="Kohler A."/>
            <person name="Ohm R.A."/>
            <person name="Kuo A."/>
            <person name="Krutzmann J."/>
            <person name="Morin E."/>
            <person name="Arend M."/>
            <person name="Barry K.W."/>
            <person name="Binder M."/>
            <person name="Choi C."/>
            <person name="Clum A."/>
            <person name="Copeland A."/>
            <person name="Grisel N."/>
            <person name="Haridas S."/>
            <person name="Kipfer T."/>
            <person name="LaButti K."/>
            <person name="Lindquist E."/>
            <person name="Lipzen A."/>
            <person name="Maire R."/>
            <person name="Meier B."/>
            <person name="Mihaltcheva S."/>
            <person name="Molinier V."/>
            <person name="Murat C."/>
            <person name="Poggeler S."/>
            <person name="Quandt C.A."/>
            <person name="Sperisen C."/>
            <person name="Tritt A."/>
            <person name="Tisserant E."/>
            <person name="Crous P.W."/>
            <person name="Henrissat B."/>
            <person name="Nehls U."/>
            <person name="Egli S."/>
            <person name="Spatafora J.W."/>
            <person name="Grigoriev I.V."/>
            <person name="Martin F.M."/>
        </authorList>
    </citation>
    <scope>NUCLEOTIDE SEQUENCE [LARGE SCALE GENOMIC DNA]</scope>
    <source>
        <strain evidence="5 6">CBS 207.34</strain>
    </source>
</reference>
<dbReference type="InterPro" id="IPR036188">
    <property type="entry name" value="FAD/NAD-bd_sf"/>
</dbReference>
<dbReference type="Pfam" id="PF05199">
    <property type="entry name" value="GMC_oxred_C"/>
    <property type="match status" value="1"/>
</dbReference>
<proteinExistence type="inferred from homology"/>
<organism evidence="5 6">
    <name type="scientific">Glonium stellatum</name>
    <dbReference type="NCBI Taxonomy" id="574774"/>
    <lineage>
        <taxon>Eukaryota</taxon>
        <taxon>Fungi</taxon>
        <taxon>Dikarya</taxon>
        <taxon>Ascomycota</taxon>
        <taxon>Pezizomycotina</taxon>
        <taxon>Dothideomycetes</taxon>
        <taxon>Pleosporomycetidae</taxon>
        <taxon>Gloniales</taxon>
        <taxon>Gloniaceae</taxon>
        <taxon>Glonium</taxon>
    </lineage>
</organism>
<dbReference type="OrthoDB" id="269227at2759"/>
<name>A0A8E2JMX0_9PEZI</name>
<dbReference type="PANTHER" id="PTHR11552">
    <property type="entry name" value="GLUCOSE-METHANOL-CHOLINE GMC OXIDOREDUCTASE"/>
    <property type="match status" value="1"/>
</dbReference>
<evidence type="ECO:0000313" key="6">
    <source>
        <dbReference type="Proteomes" id="UP000250140"/>
    </source>
</evidence>
<dbReference type="GO" id="GO:0016614">
    <property type="term" value="F:oxidoreductase activity, acting on CH-OH group of donors"/>
    <property type="evidence" value="ECO:0007669"/>
    <property type="project" value="InterPro"/>
</dbReference>
<keyword evidence="6" id="KW-1185">Reference proteome</keyword>
<dbReference type="Proteomes" id="UP000250140">
    <property type="component" value="Unassembled WGS sequence"/>
</dbReference>